<feature type="domain" description="CHAT" evidence="1">
    <location>
        <begin position="104"/>
        <end position="355"/>
    </location>
</feature>
<proteinExistence type="predicted"/>
<dbReference type="AlphaFoldDB" id="A0A7W4VZC7"/>
<dbReference type="InterPro" id="IPR024983">
    <property type="entry name" value="CHAT_dom"/>
</dbReference>
<keyword evidence="3" id="KW-1185">Reference proteome</keyword>
<evidence type="ECO:0000313" key="3">
    <source>
        <dbReference type="Proteomes" id="UP000589626"/>
    </source>
</evidence>
<comment type="caution">
    <text evidence="2">The sequence shown here is derived from an EMBL/GenBank/DDBJ whole genome shotgun (WGS) entry which is preliminary data.</text>
</comment>
<protein>
    <recommendedName>
        <fullName evidence="1">CHAT domain-containing protein</fullName>
    </recommendedName>
</protein>
<dbReference type="Pfam" id="PF13289">
    <property type="entry name" value="SIR2_2"/>
    <property type="match status" value="1"/>
</dbReference>
<dbReference type="EMBL" id="JACHWR010000003">
    <property type="protein sequence ID" value="MBB3044485.1"/>
    <property type="molecule type" value="Genomic_DNA"/>
</dbReference>
<sequence>MKHAAEFQIGLSWSAEQAAFDVTLHASTSDEVRFFELPHKPFRLDLVTLQALVPELDAYAVSLSQQLFAIPKLRDIFIEMATFAADAGILLHVRLMLDRLAPAEYHTVRWELLLDPRDGKPIALQPRMTFTRFVNPSAHRTVSLRTKGDLRALVVAADPEPSELARYGEFGGGGRPLQPINSQEEASRAERCLQPIATTVLCQRGKATLDGITALLRDADRQGHGYDIVYLIAHGALHEQGPVLYLDSESGGVAPVAGGLFAEAMTALDRPPTLVVLSSCETAASAADPEATSMGESAVALGPMLSGAGISTVIGMHGRATVPTVEAFMPMFFTTLQQTGSIYQAMLDARTAVRERWDWWAPVLLTRLRAGMIWYSPGYLTPGSAPSMQVFVDAMHDSMCTPIIGPRLSTGFFPDRQQIARGIAARLQVPITPGSSNDLARVSQYLAVAHDARYPRSVLVRYLTERVLEDGGLTEADIREADEQAPGQVAKGPRLNRLISQIGRRQRSQDPEDPYAILADLPFPIYFTTSFTTLLEDALADAHRPPNIVDFPWDGGRVTNRSNSRPDPGAPTVVRLFGGFDDPDSMVLTEDDYFKYLTTWTTAKSQVLKGLQSKLTNNNLLMMGFGLDDWDFRVLFRSIFTMGGATPRLRTLAHIAVQVTPESDVIEADAVQDYLEQYYSSTATHFAVRWGTPSELLTELRSQWSS</sequence>
<accession>A0A7W4VZC7</accession>
<dbReference type="Proteomes" id="UP000589626">
    <property type="component" value="Unassembled WGS sequence"/>
</dbReference>
<dbReference type="RefSeq" id="WP_183594351.1">
    <property type="nucleotide sequence ID" value="NZ_JACHWR010000003.1"/>
</dbReference>
<name>A0A7W4VZC7_9ACTN</name>
<organism evidence="2 3">
    <name type="scientific">Nocardioides soli</name>
    <dbReference type="NCBI Taxonomy" id="1036020"/>
    <lineage>
        <taxon>Bacteria</taxon>
        <taxon>Bacillati</taxon>
        <taxon>Actinomycetota</taxon>
        <taxon>Actinomycetes</taxon>
        <taxon>Propionibacteriales</taxon>
        <taxon>Nocardioidaceae</taxon>
        <taxon>Nocardioides</taxon>
    </lineage>
</organism>
<dbReference type="Pfam" id="PF12770">
    <property type="entry name" value="CHAT"/>
    <property type="match status" value="1"/>
</dbReference>
<reference evidence="2 3" key="1">
    <citation type="submission" date="2020-08" db="EMBL/GenBank/DDBJ databases">
        <title>Sequencing the genomes of 1000 actinobacteria strains.</title>
        <authorList>
            <person name="Klenk H.-P."/>
        </authorList>
    </citation>
    <scope>NUCLEOTIDE SEQUENCE [LARGE SCALE GENOMIC DNA]</scope>
    <source>
        <strain evidence="2 3">DSM 105498</strain>
    </source>
</reference>
<evidence type="ECO:0000259" key="1">
    <source>
        <dbReference type="Pfam" id="PF12770"/>
    </source>
</evidence>
<evidence type="ECO:0000313" key="2">
    <source>
        <dbReference type="EMBL" id="MBB3044485.1"/>
    </source>
</evidence>
<gene>
    <name evidence="2" type="ORF">FHU40_004322</name>
</gene>